<dbReference type="Proteomes" id="UP000272942">
    <property type="component" value="Unassembled WGS sequence"/>
</dbReference>
<evidence type="ECO:0000256" key="4">
    <source>
        <dbReference type="ARBA" id="ARBA00012671"/>
    </source>
</evidence>
<evidence type="ECO:0000256" key="3">
    <source>
        <dbReference type="ARBA" id="ARBA00007477"/>
    </source>
</evidence>
<comment type="similarity">
    <text evidence="3">Belongs to the glycosyltransferase 18 family.</text>
</comment>
<evidence type="ECO:0000256" key="11">
    <source>
        <dbReference type="ARBA" id="ARBA00023136"/>
    </source>
</evidence>
<dbReference type="OrthoDB" id="2113294at2759"/>
<evidence type="ECO:0000256" key="9">
    <source>
        <dbReference type="ARBA" id="ARBA00022989"/>
    </source>
</evidence>
<dbReference type="Pfam" id="PF15024">
    <property type="entry name" value="Glyco_transf_18"/>
    <property type="match status" value="2"/>
</dbReference>
<keyword evidence="11" id="KW-0472">Membrane</keyword>
<evidence type="ECO:0000256" key="2">
    <source>
        <dbReference type="ARBA" id="ARBA00004922"/>
    </source>
</evidence>
<dbReference type="PANTHER" id="PTHR15075">
    <property type="entry name" value="ALPHA-MANNOSIDE BETA-1,6-N-ACETYLGLUCOSAMINYLTRANSFERASE"/>
    <property type="match status" value="1"/>
</dbReference>
<evidence type="ECO:0000256" key="12">
    <source>
        <dbReference type="ARBA" id="ARBA00023180"/>
    </source>
</evidence>
<evidence type="ECO:0000259" key="14">
    <source>
        <dbReference type="Pfam" id="PF15024"/>
    </source>
</evidence>
<evidence type="ECO:0000256" key="5">
    <source>
        <dbReference type="ARBA" id="ARBA00022676"/>
    </source>
</evidence>
<evidence type="ECO:0000313" key="17">
    <source>
        <dbReference type="WBParaSite" id="ECPE_0001419601-mRNA-1"/>
    </source>
</evidence>
<evidence type="ECO:0000256" key="13">
    <source>
        <dbReference type="ARBA" id="ARBA00048243"/>
    </source>
</evidence>
<evidence type="ECO:0000256" key="10">
    <source>
        <dbReference type="ARBA" id="ARBA00023034"/>
    </source>
</evidence>
<dbReference type="InterPro" id="IPR026116">
    <property type="entry name" value="GT18_cat"/>
</dbReference>
<sequence>MYPVLRAWQLVCKRFTVNSPGDIISACEVALFCPGPVPLHTRSSPPTMLVPSSHLIQLSSPLNWYEGLTSQHPYIEQYVGEPYSYLMLPEDAEQIRATVRRLLINPIEDGYIPFEFSAIGYLERLNALLDHQDFCNRTTSTIAHHQFIPILAPAGWSCNRACESLDRSQVNFSTGGNVRLFSISDNHLRPHSYSDLRLPFARPRTKSVMWQRLRCAPEYFPLVNNPNTVIRTWNITCEMKSHSAEMIAPYVDRTMGECTFQADPLRFSCAYPDDSEPGIPTRQRVCPCRDRLAGQNAIGEQYV</sequence>
<dbReference type="GO" id="GO:0006487">
    <property type="term" value="P:protein N-linked glycosylation"/>
    <property type="evidence" value="ECO:0007669"/>
    <property type="project" value="TreeGrafter"/>
</dbReference>
<evidence type="ECO:0000256" key="1">
    <source>
        <dbReference type="ARBA" id="ARBA00004323"/>
    </source>
</evidence>
<dbReference type="WBParaSite" id="ECPE_0001419601-mRNA-1">
    <property type="protein sequence ID" value="ECPE_0001419601-mRNA-1"/>
    <property type="gene ID" value="ECPE_0001419601"/>
</dbReference>
<keyword evidence="5" id="KW-0328">Glycosyltransferase</keyword>
<keyword evidence="7" id="KW-0812">Transmembrane</keyword>
<comment type="catalytic activity">
    <reaction evidence="13">
        <text>N(4)-{beta-D-GlcNAc-(1-&gt;2)-[beta-D-GlcNAc-(1-&gt;4)]-alpha-D-Man-(1-&gt;3)-[beta-D-GlcNAc-(1-&gt;2)-alpha-D-Man-(1-&gt;6)]-beta-D-Man-(1-&gt;4)-beta-D-GlcNAc-(1-&gt;4)-beta-D-GlcNAc}-L-asparaginyl-[protein] + UDP-N-acetyl-alpha-D-glucosamine = N(4)-{beta-D-GlcNAc-(1-&gt;2)-[beta-D-GlcNAc-(1-&gt;4)]-alpha-D-Man-(1-&gt;3)-[beta-D-GlcNAc-(1-&gt;2)-[beta-D-GlcNAc-(1-&gt;6)]-alpha-D-Man-(1-&gt;6)]-beta-D-Man-(1-&gt;4)-beta-D-GlcNAc-(1-&gt;4)-beta-D-GlcNAc}-L-asparaginyl-[protein] + UDP + H(+)</text>
        <dbReference type="Rhea" id="RHEA:16921"/>
        <dbReference type="Rhea" id="RHEA-COMP:14374"/>
        <dbReference type="Rhea" id="RHEA-COMP:14377"/>
        <dbReference type="ChEBI" id="CHEBI:15378"/>
        <dbReference type="ChEBI" id="CHEBI:57705"/>
        <dbReference type="ChEBI" id="CHEBI:58223"/>
        <dbReference type="ChEBI" id="CHEBI:139507"/>
        <dbReference type="ChEBI" id="CHEBI:139510"/>
        <dbReference type="EC" id="2.4.1.155"/>
    </reaction>
</comment>
<evidence type="ECO:0000256" key="6">
    <source>
        <dbReference type="ARBA" id="ARBA00022679"/>
    </source>
</evidence>
<dbReference type="UniPathway" id="UPA00378"/>
<dbReference type="GO" id="GO:0000139">
    <property type="term" value="C:Golgi membrane"/>
    <property type="evidence" value="ECO:0007669"/>
    <property type="project" value="UniProtKB-SubCell"/>
</dbReference>
<gene>
    <name evidence="15" type="ORF">ECPE_LOCUS14156</name>
</gene>
<reference evidence="17" key="1">
    <citation type="submission" date="2016-06" db="UniProtKB">
        <authorList>
            <consortium name="WormBaseParasite"/>
        </authorList>
    </citation>
    <scope>IDENTIFICATION</scope>
</reference>
<keyword evidence="6" id="KW-0808">Transferase</keyword>
<dbReference type="AlphaFoldDB" id="A0A183B4M1"/>
<proteinExistence type="inferred from homology"/>
<evidence type="ECO:0000256" key="8">
    <source>
        <dbReference type="ARBA" id="ARBA00022968"/>
    </source>
</evidence>
<feature type="domain" description="Glycosyltransferase family 18 catalytic" evidence="14">
    <location>
        <begin position="210"/>
        <end position="288"/>
    </location>
</feature>
<protein>
    <recommendedName>
        <fullName evidence="4">alpha-1,6-mannosyl-glycoprotein 6-beta-N-acetylglucosaminyltransferase</fullName>
        <ecNumber evidence="4">2.4.1.155</ecNumber>
    </recommendedName>
</protein>
<keyword evidence="9" id="KW-1133">Transmembrane helix</keyword>
<dbReference type="GO" id="GO:0030144">
    <property type="term" value="F:alpha-1,6-mannosylglycoprotein 6-beta-N-acetylglucosaminyltransferase activity"/>
    <property type="evidence" value="ECO:0007669"/>
    <property type="project" value="UniProtKB-EC"/>
</dbReference>
<name>A0A183B4M1_9TREM</name>
<evidence type="ECO:0000256" key="7">
    <source>
        <dbReference type="ARBA" id="ARBA00022692"/>
    </source>
</evidence>
<keyword evidence="8" id="KW-0735">Signal-anchor</keyword>
<organism evidence="17">
    <name type="scientific">Echinostoma caproni</name>
    <dbReference type="NCBI Taxonomy" id="27848"/>
    <lineage>
        <taxon>Eukaryota</taxon>
        <taxon>Metazoa</taxon>
        <taxon>Spiralia</taxon>
        <taxon>Lophotrochozoa</taxon>
        <taxon>Platyhelminthes</taxon>
        <taxon>Trematoda</taxon>
        <taxon>Digenea</taxon>
        <taxon>Plagiorchiida</taxon>
        <taxon>Echinostomata</taxon>
        <taxon>Echinostomatoidea</taxon>
        <taxon>Echinostomatidae</taxon>
        <taxon>Echinostoma</taxon>
    </lineage>
</organism>
<comment type="subcellular location">
    <subcellularLocation>
        <location evidence="1">Golgi apparatus membrane</location>
        <topology evidence="1">Single-pass type II membrane protein</topology>
    </subcellularLocation>
</comment>
<keyword evidence="16" id="KW-1185">Reference proteome</keyword>
<dbReference type="InterPro" id="IPR052105">
    <property type="entry name" value="MGAT5_Glycosyltransferase"/>
</dbReference>
<comment type="pathway">
    <text evidence="2">Protein modification; protein glycosylation.</text>
</comment>
<evidence type="ECO:0000313" key="16">
    <source>
        <dbReference type="Proteomes" id="UP000272942"/>
    </source>
</evidence>
<evidence type="ECO:0000313" key="15">
    <source>
        <dbReference type="EMBL" id="VDP91428.1"/>
    </source>
</evidence>
<dbReference type="EMBL" id="UZAN01056835">
    <property type="protein sequence ID" value="VDP91428.1"/>
    <property type="molecule type" value="Genomic_DNA"/>
</dbReference>
<keyword evidence="12" id="KW-0325">Glycoprotein</keyword>
<keyword evidence="10" id="KW-0333">Golgi apparatus</keyword>
<reference evidence="15 16" key="2">
    <citation type="submission" date="2018-11" db="EMBL/GenBank/DDBJ databases">
        <authorList>
            <consortium name="Pathogen Informatics"/>
        </authorList>
    </citation>
    <scope>NUCLEOTIDE SEQUENCE [LARGE SCALE GENOMIC DNA]</scope>
    <source>
        <strain evidence="15 16">Egypt</strain>
    </source>
</reference>
<accession>A0A183B4M1</accession>
<dbReference type="EC" id="2.4.1.155" evidence="4"/>
<dbReference type="PANTHER" id="PTHR15075:SF2">
    <property type="entry name" value="ALPHA-1,6-MANNOSYLGLYCOPROTEIN 6-BETA-N-ACETYLGLUCOSAMINYLTRANSFERASE"/>
    <property type="match status" value="1"/>
</dbReference>
<feature type="domain" description="Glycosyltransferase family 18 catalytic" evidence="14">
    <location>
        <begin position="68"/>
        <end position="164"/>
    </location>
</feature>